<dbReference type="InterPro" id="IPR001901">
    <property type="entry name" value="Translocase_SecE/Sec61-g"/>
</dbReference>
<evidence type="ECO:0000256" key="7">
    <source>
        <dbReference type="ARBA" id="ARBA00023010"/>
    </source>
</evidence>
<comment type="caution">
    <text evidence="10">The sequence shown here is derived from an EMBL/GenBank/DDBJ whole genome shotgun (WGS) entry which is preliminary data.</text>
</comment>
<dbReference type="GO" id="GO:0006605">
    <property type="term" value="P:protein targeting"/>
    <property type="evidence" value="ECO:0007669"/>
    <property type="project" value="UniProtKB-UniRule"/>
</dbReference>
<dbReference type="PANTHER" id="PTHR33910">
    <property type="entry name" value="PROTEIN TRANSLOCASE SUBUNIT SECE"/>
    <property type="match status" value="1"/>
</dbReference>
<comment type="subcellular location">
    <subcellularLocation>
        <location evidence="9">Cell membrane</location>
        <topology evidence="9">Single-pass membrane protein</topology>
    </subcellularLocation>
    <subcellularLocation>
        <location evidence="1">Membrane</location>
    </subcellularLocation>
</comment>
<dbReference type="GO" id="GO:0009306">
    <property type="term" value="P:protein secretion"/>
    <property type="evidence" value="ECO:0007669"/>
    <property type="project" value="UniProtKB-UniRule"/>
</dbReference>
<gene>
    <name evidence="9" type="primary">secE</name>
    <name evidence="10" type="ORF">COT25_04335</name>
</gene>
<dbReference type="InterPro" id="IPR038379">
    <property type="entry name" value="SecE_sf"/>
</dbReference>
<evidence type="ECO:0000256" key="4">
    <source>
        <dbReference type="ARBA" id="ARBA00022692"/>
    </source>
</evidence>
<dbReference type="GO" id="GO:0005886">
    <property type="term" value="C:plasma membrane"/>
    <property type="evidence" value="ECO:0007669"/>
    <property type="project" value="UniProtKB-SubCell"/>
</dbReference>
<keyword evidence="2 9" id="KW-0813">Transport</keyword>
<reference evidence="11" key="1">
    <citation type="submission" date="2017-09" db="EMBL/GenBank/DDBJ databases">
        <title>Depth-based differentiation of microbial function through sediment-hosted aquifers and enrichment of novel symbionts in the deep terrestrial subsurface.</title>
        <authorList>
            <person name="Probst A.J."/>
            <person name="Ladd B."/>
            <person name="Jarett J.K."/>
            <person name="Geller-Mcgrath D.E."/>
            <person name="Sieber C.M.K."/>
            <person name="Emerson J.B."/>
            <person name="Anantharaman K."/>
            <person name="Thomas B.C."/>
            <person name="Malmstrom R."/>
            <person name="Stieglmeier M."/>
            <person name="Klingl A."/>
            <person name="Woyke T."/>
            <person name="Ryan C.M."/>
            <person name="Banfield J.F."/>
        </authorList>
    </citation>
    <scope>NUCLEOTIDE SEQUENCE [LARGE SCALE GENOMIC DNA]</scope>
</reference>
<keyword evidence="3 9" id="KW-1003">Cell membrane</keyword>
<evidence type="ECO:0000256" key="9">
    <source>
        <dbReference type="HAMAP-Rule" id="MF_00422"/>
    </source>
</evidence>
<feature type="transmembrane region" description="Helical" evidence="9">
    <location>
        <begin position="31"/>
        <end position="55"/>
    </location>
</feature>
<comment type="subunit">
    <text evidence="9">Component of the Sec protein translocase complex. Heterotrimer consisting of SecY, SecE and SecG subunits. The heterotrimers can form oligomers, although 1 heterotrimer is thought to be able to translocate proteins. Interacts with the ribosome. Interacts with SecDF, and other proteins may be involved. Interacts with SecA.</text>
</comment>
<dbReference type="GO" id="GO:0008320">
    <property type="term" value="F:protein transmembrane transporter activity"/>
    <property type="evidence" value="ECO:0007669"/>
    <property type="project" value="UniProtKB-UniRule"/>
</dbReference>
<dbReference type="Pfam" id="PF00584">
    <property type="entry name" value="SecE"/>
    <property type="match status" value="1"/>
</dbReference>
<evidence type="ECO:0000256" key="5">
    <source>
        <dbReference type="ARBA" id="ARBA00022927"/>
    </source>
</evidence>
<dbReference type="AlphaFoldDB" id="A0A2H0YRU2"/>
<dbReference type="Gene3D" id="1.20.5.1030">
    <property type="entry name" value="Preprotein translocase secy subunit"/>
    <property type="match status" value="1"/>
</dbReference>
<keyword evidence="8 9" id="KW-0472">Membrane</keyword>
<dbReference type="EMBL" id="PEXV01000139">
    <property type="protein sequence ID" value="PIS41224.1"/>
    <property type="molecule type" value="Genomic_DNA"/>
</dbReference>
<dbReference type="PANTHER" id="PTHR33910:SF1">
    <property type="entry name" value="PROTEIN TRANSLOCASE SUBUNIT SECE"/>
    <property type="match status" value="1"/>
</dbReference>
<evidence type="ECO:0000256" key="1">
    <source>
        <dbReference type="ARBA" id="ARBA00004370"/>
    </source>
</evidence>
<evidence type="ECO:0000256" key="8">
    <source>
        <dbReference type="ARBA" id="ARBA00023136"/>
    </source>
</evidence>
<dbReference type="GO" id="GO:0065002">
    <property type="term" value="P:intracellular protein transmembrane transport"/>
    <property type="evidence" value="ECO:0007669"/>
    <property type="project" value="UniProtKB-UniRule"/>
</dbReference>
<organism evidence="10 11">
    <name type="scientific">Candidatus Kerfeldbacteria bacterium CG08_land_8_20_14_0_20_42_7</name>
    <dbReference type="NCBI Taxonomy" id="2014245"/>
    <lineage>
        <taxon>Bacteria</taxon>
        <taxon>Candidatus Kerfeldiibacteriota</taxon>
    </lineage>
</organism>
<dbReference type="PROSITE" id="PS01067">
    <property type="entry name" value="SECE_SEC61G"/>
    <property type="match status" value="1"/>
</dbReference>
<comment type="similarity">
    <text evidence="9">Belongs to the SecE/SEC61-gamma family.</text>
</comment>
<dbReference type="NCBIfam" id="TIGR00964">
    <property type="entry name" value="secE_bact"/>
    <property type="match status" value="1"/>
</dbReference>
<dbReference type="Proteomes" id="UP000228711">
    <property type="component" value="Unassembled WGS sequence"/>
</dbReference>
<keyword evidence="4 9" id="KW-0812">Transmembrane</keyword>
<accession>A0A2H0YRU2</accession>
<dbReference type="HAMAP" id="MF_00422">
    <property type="entry name" value="SecE"/>
    <property type="match status" value="1"/>
</dbReference>
<dbReference type="GO" id="GO:0043952">
    <property type="term" value="P:protein transport by the Sec complex"/>
    <property type="evidence" value="ECO:0007669"/>
    <property type="project" value="UniProtKB-UniRule"/>
</dbReference>
<evidence type="ECO:0000256" key="3">
    <source>
        <dbReference type="ARBA" id="ARBA00022475"/>
    </source>
</evidence>
<keyword evidence="5 9" id="KW-0653">Protein transport</keyword>
<dbReference type="InterPro" id="IPR005807">
    <property type="entry name" value="SecE_bac"/>
</dbReference>
<proteinExistence type="inferred from homology"/>
<protein>
    <recommendedName>
        <fullName evidence="9">Protein translocase subunit SecE</fullName>
    </recommendedName>
</protein>
<evidence type="ECO:0000256" key="2">
    <source>
        <dbReference type="ARBA" id="ARBA00022448"/>
    </source>
</evidence>
<evidence type="ECO:0000313" key="10">
    <source>
        <dbReference type="EMBL" id="PIS41224.1"/>
    </source>
</evidence>
<comment type="function">
    <text evidence="9">Essential subunit of the Sec protein translocation channel SecYEG. Clamps together the 2 halves of SecY. May contact the channel plug during translocation.</text>
</comment>
<evidence type="ECO:0000313" key="11">
    <source>
        <dbReference type="Proteomes" id="UP000228711"/>
    </source>
</evidence>
<keyword evidence="7 9" id="KW-0811">Translocation</keyword>
<sequence>MANLFTYTKQSKDELKKVIWPSRKEVVRSTMLVIGISIFVALFLGLLDIGLSYGLSKIL</sequence>
<keyword evidence="6 9" id="KW-1133">Transmembrane helix</keyword>
<evidence type="ECO:0000256" key="6">
    <source>
        <dbReference type="ARBA" id="ARBA00022989"/>
    </source>
</evidence>
<name>A0A2H0YRU2_9BACT</name>